<evidence type="ECO:0000313" key="2">
    <source>
        <dbReference type="Proteomes" id="UP000789595"/>
    </source>
</evidence>
<organism evidence="1 2">
    <name type="scientific">Pelagomonas calceolata</name>
    <dbReference type="NCBI Taxonomy" id="35677"/>
    <lineage>
        <taxon>Eukaryota</taxon>
        <taxon>Sar</taxon>
        <taxon>Stramenopiles</taxon>
        <taxon>Ochrophyta</taxon>
        <taxon>Pelagophyceae</taxon>
        <taxon>Pelagomonadales</taxon>
        <taxon>Pelagomonadaceae</taxon>
        <taxon>Pelagomonas</taxon>
    </lineage>
</organism>
<sequence>MAAAEDYDWTRPYRTWEATLKKQDDEEDAAAATKRREAAAAAAACGGCRNLDRTEERALFAQPVHETLKGAQLAVERGDRMFHEGRLERSIQWYEKALVAYDYAFPEDGETQRLLDAMRRDALLGSARVYLEAKLPRAALRSCREVSGNDEARLLEARACRELDLFDEARTALSDIDAPRERALLQARERAYATNSKVVSKRIVGGLHQKKLQKGILPASIPACQRDELDDAAQPIKTAAEAFSSLVETLDGDDIKDRSSLMCT</sequence>
<dbReference type="OrthoDB" id="2423701at2759"/>
<comment type="caution">
    <text evidence="1">The sequence shown here is derived from an EMBL/GenBank/DDBJ whole genome shotgun (WGS) entry which is preliminary data.</text>
</comment>
<gene>
    <name evidence="1" type="ORF">PECAL_2P25670</name>
</gene>
<protein>
    <submittedName>
        <fullName evidence="1">Uncharacterized protein</fullName>
    </submittedName>
</protein>
<dbReference type="EMBL" id="CAKKNE010000002">
    <property type="protein sequence ID" value="CAH0369445.1"/>
    <property type="molecule type" value="Genomic_DNA"/>
</dbReference>
<dbReference type="AlphaFoldDB" id="A0A8J2WX72"/>
<name>A0A8J2WX72_9STRA</name>
<accession>A0A8J2WX72</accession>
<dbReference type="SUPFAM" id="SSF48452">
    <property type="entry name" value="TPR-like"/>
    <property type="match status" value="1"/>
</dbReference>
<dbReference type="Gene3D" id="1.25.40.10">
    <property type="entry name" value="Tetratricopeptide repeat domain"/>
    <property type="match status" value="1"/>
</dbReference>
<keyword evidence="2" id="KW-1185">Reference proteome</keyword>
<dbReference type="InterPro" id="IPR011990">
    <property type="entry name" value="TPR-like_helical_dom_sf"/>
</dbReference>
<evidence type="ECO:0000313" key="1">
    <source>
        <dbReference type="EMBL" id="CAH0369445.1"/>
    </source>
</evidence>
<dbReference type="Proteomes" id="UP000789595">
    <property type="component" value="Unassembled WGS sequence"/>
</dbReference>
<reference evidence="1" key="1">
    <citation type="submission" date="2021-11" db="EMBL/GenBank/DDBJ databases">
        <authorList>
            <consortium name="Genoscope - CEA"/>
            <person name="William W."/>
        </authorList>
    </citation>
    <scope>NUCLEOTIDE SEQUENCE</scope>
</reference>
<proteinExistence type="predicted"/>